<evidence type="ECO:0000313" key="10">
    <source>
        <dbReference type="Proteomes" id="UP000195981"/>
    </source>
</evidence>
<evidence type="ECO:0000256" key="6">
    <source>
        <dbReference type="ARBA" id="ARBA00022989"/>
    </source>
</evidence>
<name>A0A1X6X5E8_9MICO</name>
<keyword evidence="7 8" id="KW-0472">Membrane</keyword>
<proteinExistence type="inferred from homology"/>
<dbReference type="PANTHER" id="PTHR30269">
    <property type="entry name" value="TRANSMEMBRANE PROTEIN YFCA"/>
    <property type="match status" value="1"/>
</dbReference>
<evidence type="ECO:0000256" key="4">
    <source>
        <dbReference type="ARBA" id="ARBA00022475"/>
    </source>
</evidence>
<sequence>MPVLEFPLLGEVSLLALGLLVLAAFGAGWVDAVVGGGGLIQLPALLTGLPQQAPTGAVLGTNKLAAAAGTAVSSATYIHRIRPLAATAVPLVVCAALGSAAGASLATLIPRAWMSPIVLVALVVVGIHTLRRPQLGLEHAPRHQGRPHALRAGAIGGAVGLYDGILGPGTGTFFIIAMVTVLGFGFLEASVHAKLANLTTNLGALLVFGVHGQIVWSLGAIMAVANILGGALGARLALRHGSGFVRIVFLVVVGALALKLGWDTVRLLS</sequence>
<feature type="transmembrane region" description="Helical" evidence="8">
    <location>
        <begin position="12"/>
        <end position="34"/>
    </location>
</feature>
<evidence type="ECO:0000256" key="5">
    <source>
        <dbReference type="ARBA" id="ARBA00022692"/>
    </source>
</evidence>
<keyword evidence="4 8" id="KW-1003">Cell membrane</keyword>
<accession>A0A1X6X5E8</accession>
<gene>
    <name evidence="9" type="ORF">FM110_11380</name>
</gene>
<organism evidence="9 10">
    <name type="scientific">Brachybacterium nesterenkovii</name>
    <dbReference type="NCBI Taxonomy" id="47847"/>
    <lineage>
        <taxon>Bacteria</taxon>
        <taxon>Bacillati</taxon>
        <taxon>Actinomycetota</taxon>
        <taxon>Actinomycetes</taxon>
        <taxon>Micrococcales</taxon>
        <taxon>Dermabacteraceae</taxon>
        <taxon>Brachybacterium</taxon>
    </lineage>
</organism>
<dbReference type="AlphaFoldDB" id="A0A1X6X5E8"/>
<dbReference type="PANTHER" id="PTHR30269:SF0">
    <property type="entry name" value="MEMBRANE TRANSPORTER PROTEIN YFCA-RELATED"/>
    <property type="match status" value="1"/>
</dbReference>
<keyword evidence="5 8" id="KW-0812">Transmembrane</keyword>
<dbReference type="EMBL" id="FWFG01000099">
    <property type="protein sequence ID" value="SLM94467.1"/>
    <property type="molecule type" value="Genomic_DNA"/>
</dbReference>
<evidence type="ECO:0000256" key="1">
    <source>
        <dbReference type="ARBA" id="ARBA00004651"/>
    </source>
</evidence>
<feature type="transmembrane region" description="Helical" evidence="8">
    <location>
        <begin position="244"/>
        <end position="262"/>
    </location>
</feature>
<keyword evidence="3" id="KW-0813">Transport</keyword>
<dbReference type="Pfam" id="PF01925">
    <property type="entry name" value="TauE"/>
    <property type="match status" value="1"/>
</dbReference>
<evidence type="ECO:0000256" key="8">
    <source>
        <dbReference type="RuleBase" id="RU363041"/>
    </source>
</evidence>
<dbReference type="InterPro" id="IPR002781">
    <property type="entry name" value="TM_pro_TauE-like"/>
</dbReference>
<feature type="transmembrane region" description="Helical" evidence="8">
    <location>
        <begin position="173"/>
        <end position="193"/>
    </location>
</feature>
<dbReference type="Proteomes" id="UP000195981">
    <property type="component" value="Unassembled WGS sequence"/>
</dbReference>
<keyword evidence="10" id="KW-1185">Reference proteome</keyword>
<feature type="transmembrane region" description="Helical" evidence="8">
    <location>
        <begin position="112"/>
        <end position="130"/>
    </location>
</feature>
<comment type="similarity">
    <text evidence="2 8">Belongs to the 4-toluene sulfonate uptake permease (TSUP) (TC 2.A.102) family.</text>
</comment>
<evidence type="ECO:0000256" key="3">
    <source>
        <dbReference type="ARBA" id="ARBA00022448"/>
    </source>
</evidence>
<dbReference type="InterPro" id="IPR052017">
    <property type="entry name" value="TSUP"/>
</dbReference>
<comment type="subcellular location">
    <subcellularLocation>
        <location evidence="1 8">Cell membrane</location>
        <topology evidence="1 8">Multi-pass membrane protein</topology>
    </subcellularLocation>
</comment>
<reference evidence="9 10" key="1">
    <citation type="submission" date="2017-02" db="EMBL/GenBank/DDBJ databases">
        <authorList>
            <person name="Peterson S.W."/>
        </authorList>
    </citation>
    <scope>NUCLEOTIDE SEQUENCE [LARGE SCALE GENOMIC DNA]</scope>
    <source>
        <strain evidence="9 10">CIP104813</strain>
    </source>
</reference>
<evidence type="ECO:0000313" key="9">
    <source>
        <dbReference type="EMBL" id="SLM94467.1"/>
    </source>
</evidence>
<feature type="transmembrane region" description="Helical" evidence="8">
    <location>
        <begin position="84"/>
        <end position="106"/>
    </location>
</feature>
<dbReference type="GO" id="GO:0005886">
    <property type="term" value="C:plasma membrane"/>
    <property type="evidence" value="ECO:0007669"/>
    <property type="project" value="UniProtKB-SubCell"/>
</dbReference>
<evidence type="ECO:0000256" key="7">
    <source>
        <dbReference type="ARBA" id="ARBA00023136"/>
    </source>
</evidence>
<feature type="transmembrane region" description="Helical" evidence="8">
    <location>
        <begin position="213"/>
        <end position="232"/>
    </location>
</feature>
<keyword evidence="6 8" id="KW-1133">Transmembrane helix</keyword>
<protein>
    <recommendedName>
        <fullName evidence="8">Probable membrane transporter protein</fullName>
    </recommendedName>
</protein>
<evidence type="ECO:0000256" key="2">
    <source>
        <dbReference type="ARBA" id="ARBA00009142"/>
    </source>
</evidence>